<reference evidence="2" key="1">
    <citation type="submission" date="2022-10" db="EMBL/GenBank/DDBJ databases">
        <title>The complete genomes of actinobacterial strains from the NBC collection.</title>
        <authorList>
            <person name="Joergensen T.S."/>
            <person name="Alvarez Arevalo M."/>
            <person name="Sterndorff E.B."/>
            <person name="Faurdal D."/>
            <person name="Vuksanovic O."/>
            <person name="Mourched A.-S."/>
            <person name="Charusanti P."/>
            <person name="Shaw S."/>
            <person name="Blin K."/>
            <person name="Weber T."/>
        </authorList>
    </citation>
    <scope>NUCLEOTIDE SEQUENCE</scope>
    <source>
        <strain evidence="2">NBC_01401</strain>
    </source>
</reference>
<dbReference type="NCBIfam" id="TIGR02466">
    <property type="entry name" value="TIGR02466 family protein"/>
    <property type="match status" value="1"/>
</dbReference>
<dbReference type="Gene3D" id="2.60.120.620">
    <property type="entry name" value="q2cbj1_9rhob like domain"/>
    <property type="match status" value="1"/>
</dbReference>
<dbReference type="AlphaFoldDB" id="A0AAU3H3V8"/>
<dbReference type="EMBL" id="CP109535">
    <property type="protein sequence ID" value="WTY93414.1"/>
    <property type="molecule type" value="Genomic_DNA"/>
</dbReference>
<evidence type="ECO:0000313" key="1">
    <source>
        <dbReference type="EMBL" id="WTY93414.1"/>
    </source>
</evidence>
<proteinExistence type="predicted"/>
<organism evidence="2">
    <name type="scientific">Streptomyces sp. NBC_01401</name>
    <dbReference type="NCBI Taxonomy" id="2903854"/>
    <lineage>
        <taxon>Bacteria</taxon>
        <taxon>Bacillati</taxon>
        <taxon>Actinomycetota</taxon>
        <taxon>Actinomycetes</taxon>
        <taxon>Kitasatosporales</taxon>
        <taxon>Streptomycetaceae</taxon>
        <taxon>Streptomyces</taxon>
    </lineage>
</organism>
<dbReference type="InterPro" id="IPR012668">
    <property type="entry name" value="CHP02466"/>
</dbReference>
<name>A0AAU3H3V8_9ACTN</name>
<dbReference type="Pfam" id="PF13759">
    <property type="entry name" value="2OG-FeII_Oxy_5"/>
    <property type="match status" value="1"/>
</dbReference>
<accession>A0AAU3H3V8</accession>
<dbReference type="EMBL" id="CP109535">
    <property type="protein sequence ID" value="WTY99961.1"/>
    <property type="molecule type" value="Genomic_DNA"/>
</dbReference>
<sequence length="231" mass="25125">MPVQDAPELNTEQPVGGAAKATISQMFSTPVARVSFPGAGEVAAPLTERILQRTGALSKDFGYKTETAGELTRWGGEPAVRLTHWVCAAAGRFVESLTGQSLSEAFERSAGREGEARGGERQVRVAASRSWASVYHSGDRHEAHFHPNTALSAVYYVTAPGLCELHFMDPRPNVDYYDAGISLAGDSHRTRVTCKPGELVIFPGWLRHSVPSFHEESARISIAWNLNYTVV</sequence>
<gene>
    <name evidence="1" type="ORF">OG626_00220</name>
    <name evidence="2" type="ORF">OG626_36185</name>
</gene>
<protein>
    <submittedName>
        <fullName evidence="2">2OG-Fe(II) oxygenase family protein</fullName>
    </submittedName>
</protein>
<evidence type="ECO:0000313" key="2">
    <source>
        <dbReference type="EMBL" id="WTY99961.1"/>
    </source>
</evidence>